<evidence type="ECO:0000256" key="3">
    <source>
        <dbReference type="SAM" id="MobiDB-lite"/>
    </source>
</evidence>
<dbReference type="EMBL" id="CAWUON010000001">
    <property type="protein sequence ID" value="CAK7262796.1"/>
    <property type="molecule type" value="Genomic_DNA"/>
</dbReference>
<dbReference type="InterPro" id="IPR037141">
    <property type="entry name" value="NDT80_DNA-bd_dom_sf"/>
</dbReference>
<dbReference type="InterPro" id="IPR024061">
    <property type="entry name" value="NDT80_DNA-bd_dom"/>
</dbReference>
<evidence type="ECO:0000259" key="4">
    <source>
        <dbReference type="PROSITE" id="PS51517"/>
    </source>
</evidence>
<evidence type="ECO:0000256" key="2">
    <source>
        <dbReference type="PROSITE-ProRule" id="PRU00850"/>
    </source>
</evidence>
<feature type="compositionally biased region" description="Polar residues" evidence="3">
    <location>
        <begin position="397"/>
        <end position="406"/>
    </location>
</feature>
<sequence length="653" mass="70048">MADFHPMPALSVAGGTGDDPLGFGAAVHPANTDSGFSFDASDPDMVFDASLLGNATDLSLPFAPLYDFDTFSTTFEDPFPHPTAATGRRYELTPHSTDAFNKSTSPLEEELDTKLLGFGAPIKATSLVDDARQLCEPVMTAELFGMFFLAEDVYATENTGQPLELTCYRRNLWWCSGQITLPRHITHLVNRQGRHVAVLELAASISATESIEKKATEIVFIPWKIKASKAVAHSGGDAQREDAKVAGPPPNVPIELANGQELDNGCVSVPISWKRLQFKHATANNGRRKGQQQHYIVQINLLGRIQSDGDGQEGDKGDKGDRGDRGDKGDKGATEWVKVAEIQSGPVIVRGRCPGNFVSRRDVPLTGNSTVTDKRQQRQQPQLKHPSSLQPAGGPDGTSQQPQHKSSVGGLDMNSLTPRYDPFGAVSFAQTPTHLPTPQASNHPPKRPRPAKTVAPSPSISRPPAPTWSGDATSLGAKKARQPRQRPRVQTQQQVIQQQQQPHQLLLQQHLSSAAVPLSLTLSEDECSPTNWVGTGPLSNSPPLLGLGGGNGSGGVETGGGVPPSIALPASSASTAPVTAVTMPAPAAAASAAQSDSLEMDELLYEYFPLSLDDWMPPVDAIYRPHVVHHTVVPPEVKAQQMRNKTKRYFAAD</sequence>
<accession>A0ABP0D598</accession>
<dbReference type="InterPro" id="IPR008967">
    <property type="entry name" value="p53-like_TF_DNA-bd_sf"/>
</dbReference>
<evidence type="ECO:0000256" key="1">
    <source>
        <dbReference type="ARBA" id="ARBA00023125"/>
    </source>
</evidence>
<feature type="compositionally biased region" description="Low complexity" evidence="3">
    <location>
        <begin position="488"/>
        <end position="497"/>
    </location>
</feature>
<gene>
    <name evidence="5" type="ORF">SEPCBS119000_000167</name>
</gene>
<organism evidence="5 6">
    <name type="scientific">Sporothrix epigloea</name>
    <dbReference type="NCBI Taxonomy" id="1892477"/>
    <lineage>
        <taxon>Eukaryota</taxon>
        <taxon>Fungi</taxon>
        <taxon>Dikarya</taxon>
        <taxon>Ascomycota</taxon>
        <taxon>Pezizomycotina</taxon>
        <taxon>Sordariomycetes</taxon>
        <taxon>Sordariomycetidae</taxon>
        <taxon>Ophiostomatales</taxon>
        <taxon>Ophiostomataceae</taxon>
        <taxon>Sporothrix</taxon>
    </lineage>
</organism>
<dbReference type="SUPFAM" id="SSF49417">
    <property type="entry name" value="p53-like transcription factors"/>
    <property type="match status" value="1"/>
</dbReference>
<name>A0ABP0D598_9PEZI</name>
<comment type="caution">
    <text evidence="5">The sequence shown here is derived from an EMBL/GenBank/DDBJ whole genome shotgun (WGS) entry which is preliminary data.</text>
</comment>
<feature type="DNA-binding region" description="NDT80" evidence="2">
    <location>
        <begin position="82"/>
        <end position="361"/>
    </location>
</feature>
<feature type="compositionally biased region" description="Polar residues" evidence="3">
    <location>
        <begin position="378"/>
        <end position="390"/>
    </location>
</feature>
<protein>
    <recommendedName>
        <fullName evidence="4">NDT80 domain-containing protein</fullName>
    </recommendedName>
</protein>
<dbReference type="Proteomes" id="UP001642502">
    <property type="component" value="Unassembled WGS sequence"/>
</dbReference>
<feature type="compositionally biased region" description="Basic residues" evidence="3">
    <location>
        <begin position="478"/>
        <end position="487"/>
    </location>
</feature>
<dbReference type="PANTHER" id="PTHR35144:SF1">
    <property type="entry name" value="PROTEIN PACG"/>
    <property type="match status" value="1"/>
</dbReference>
<dbReference type="InterPro" id="IPR052605">
    <property type="entry name" value="Fungal_trans_regulator"/>
</dbReference>
<feature type="domain" description="NDT80" evidence="4">
    <location>
        <begin position="82"/>
        <end position="361"/>
    </location>
</feature>
<feature type="compositionally biased region" description="Polar residues" evidence="3">
    <location>
        <begin position="428"/>
        <end position="442"/>
    </location>
</feature>
<dbReference type="PROSITE" id="PS51517">
    <property type="entry name" value="NDT80"/>
    <property type="match status" value="1"/>
</dbReference>
<dbReference type="Gene3D" id="2.60.40.1390">
    <property type="entry name" value="NDT80 DNA-binding domain"/>
    <property type="match status" value="1"/>
</dbReference>
<feature type="region of interest" description="Disordered" evidence="3">
    <location>
        <begin position="306"/>
        <end position="497"/>
    </location>
</feature>
<keyword evidence="6" id="KW-1185">Reference proteome</keyword>
<reference evidence="5 6" key="1">
    <citation type="submission" date="2024-01" db="EMBL/GenBank/DDBJ databases">
        <authorList>
            <person name="Allen C."/>
            <person name="Tagirdzhanova G."/>
        </authorList>
    </citation>
    <scope>NUCLEOTIDE SEQUENCE [LARGE SCALE GENOMIC DNA]</scope>
    <source>
        <strain evidence="5 6">CBS 119000</strain>
    </source>
</reference>
<evidence type="ECO:0000313" key="5">
    <source>
        <dbReference type="EMBL" id="CAK7262796.1"/>
    </source>
</evidence>
<proteinExistence type="predicted"/>
<feature type="compositionally biased region" description="Basic and acidic residues" evidence="3">
    <location>
        <begin position="313"/>
        <end position="333"/>
    </location>
</feature>
<dbReference type="Pfam" id="PF05224">
    <property type="entry name" value="NDT80_PhoG"/>
    <property type="match status" value="1"/>
</dbReference>
<dbReference type="PANTHER" id="PTHR35144">
    <property type="entry name" value="MEIOSIS-SPECIFIC TRANSCRIPTION FACTOR NDT80"/>
    <property type="match status" value="1"/>
</dbReference>
<evidence type="ECO:0000313" key="6">
    <source>
        <dbReference type="Proteomes" id="UP001642502"/>
    </source>
</evidence>
<keyword evidence="1 2" id="KW-0238">DNA-binding</keyword>